<feature type="chain" id="PRO_5037967814" evidence="1">
    <location>
        <begin position="36"/>
        <end position="417"/>
    </location>
</feature>
<protein>
    <submittedName>
        <fullName evidence="3">SpoIID/LytB domain-containing protein</fullName>
    </submittedName>
</protein>
<dbReference type="EMBL" id="JADJIB010000006">
    <property type="protein sequence ID" value="MBK7274465.1"/>
    <property type="molecule type" value="Genomic_DNA"/>
</dbReference>
<evidence type="ECO:0000259" key="2">
    <source>
        <dbReference type="Pfam" id="PF08486"/>
    </source>
</evidence>
<gene>
    <name evidence="3" type="ORF">IPI13_15305</name>
</gene>
<dbReference type="AlphaFoldDB" id="A0A935M4R4"/>
<dbReference type="Pfam" id="PF08486">
    <property type="entry name" value="SpoIID"/>
    <property type="match status" value="1"/>
</dbReference>
<proteinExistence type="predicted"/>
<feature type="signal peptide" evidence="1">
    <location>
        <begin position="1"/>
        <end position="35"/>
    </location>
</feature>
<sequence>MVRKKRLGTMRVTIRVLTAAAVAVLVGAVVPSANAAQYDPTSSRGFTLAGHGYGHGRGLSQWGAYGAATKGVGLVAILDFYYPGTTRSQLADAPIRVSLSTGSSTQVAVDALGSMAVTAGGTKVTLPATHAATGRTISAWRLVPNPSGSGLRLDFTYTGAGGWVRDRVFSTATAEFTSTRGTLRLIRPDSSRREYRGSLRAVRNVLTLSTINVLPMESYLRSVVPAEMPASWPATALAAQAVAARTYAAYKRARATGASDICDTTACQVYAGKAAWSSSGSLLRAYEVTTTDSAITASRLRALRYGSGFALTEFSSSNGGYTVASSLPYQVAKPDPYDGAVRNTANSWTKSVTLSALSDAWPSIGTAKALVVNSRDGNGQWGGRVTSVSIVGTHATITVTGARFTSALGLRSTWWRG</sequence>
<keyword evidence="1" id="KW-0732">Signal</keyword>
<evidence type="ECO:0000313" key="3">
    <source>
        <dbReference type="EMBL" id="MBK7274465.1"/>
    </source>
</evidence>
<name>A0A935M4R4_9MICO</name>
<dbReference type="NCBIfam" id="TIGR02669">
    <property type="entry name" value="SpoIID_LytB"/>
    <property type="match status" value="1"/>
</dbReference>
<dbReference type="InterPro" id="IPR013486">
    <property type="entry name" value="SpoIID/LytB"/>
</dbReference>
<accession>A0A935M4R4</accession>
<dbReference type="InterPro" id="IPR013693">
    <property type="entry name" value="SpoIID/LytB_N"/>
</dbReference>
<dbReference type="GO" id="GO:0030435">
    <property type="term" value="P:sporulation resulting in formation of a cellular spore"/>
    <property type="evidence" value="ECO:0007669"/>
    <property type="project" value="InterPro"/>
</dbReference>
<evidence type="ECO:0000256" key="1">
    <source>
        <dbReference type="SAM" id="SignalP"/>
    </source>
</evidence>
<feature type="domain" description="Sporulation stage II protein D amidase enhancer LytB N-terminal" evidence="2">
    <location>
        <begin position="208"/>
        <end position="305"/>
    </location>
</feature>
<comment type="caution">
    <text evidence="3">The sequence shown here is derived from an EMBL/GenBank/DDBJ whole genome shotgun (WGS) entry which is preliminary data.</text>
</comment>
<evidence type="ECO:0000313" key="4">
    <source>
        <dbReference type="Proteomes" id="UP000726105"/>
    </source>
</evidence>
<organism evidence="3 4">
    <name type="scientific">Candidatus Phosphoribacter hodrii</name>
    <dbReference type="NCBI Taxonomy" id="2953743"/>
    <lineage>
        <taxon>Bacteria</taxon>
        <taxon>Bacillati</taxon>
        <taxon>Actinomycetota</taxon>
        <taxon>Actinomycetes</taxon>
        <taxon>Micrococcales</taxon>
        <taxon>Dermatophilaceae</taxon>
        <taxon>Candidatus Phosphoribacter</taxon>
    </lineage>
</organism>
<reference evidence="3 4" key="1">
    <citation type="submission" date="2020-10" db="EMBL/GenBank/DDBJ databases">
        <title>Connecting structure to function with the recovery of over 1000 high-quality activated sludge metagenome-assembled genomes encoding full-length rRNA genes using long-read sequencing.</title>
        <authorList>
            <person name="Singleton C.M."/>
            <person name="Petriglieri F."/>
            <person name="Kristensen J.M."/>
            <person name="Kirkegaard R.H."/>
            <person name="Michaelsen T.Y."/>
            <person name="Andersen M.H."/>
            <person name="Karst S.M."/>
            <person name="Dueholm M.S."/>
            <person name="Nielsen P.H."/>
            <person name="Albertsen M."/>
        </authorList>
    </citation>
    <scope>NUCLEOTIDE SEQUENCE [LARGE SCALE GENOMIC DNA]</scope>
    <source>
        <strain evidence="3">Ega_18-Q3-R5-49_MAXAC.001</strain>
    </source>
</reference>
<dbReference type="Proteomes" id="UP000726105">
    <property type="component" value="Unassembled WGS sequence"/>
</dbReference>